<evidence type="ECO:0008006" key="3">
    <source>
        <dbReference type="Google" id="ProtNLM"/>
    </source>
</evidence>
<sequence>MSQKTTDQHTLYPPAPTGAYAGLAGKVARQVCDRAAAMCGITVGEREDADLVLHRPGDFYARLGVQGLVGFGESYVAGDWDAADLAGTLTKLCREITGLLPPWLQKLGGLYTSRRPLRQKNTVAGANSRCTLHGAGHRSPQ</sequence>
<dbReference type="Proteomes" id="UP000182498">
    <property type="component" value="Unassembled WGS sequence"/>
</dbReference>
<reference evidence="2" key="1">
    <citation type="submission" date="2015-11" db="EMBL/GenBank/DDBJ databases">
        <authorList>
            <person name="Dugat-Bony E."/>
        </authorList>
    </citation>
    <scope>NUCLEOTIDE SEQUENCE [LARGE SCALE GENOMIC DNA]</scope>
    <source>
        <strain evidence="2">Mu292</strain>
    </source>
</reference>
<proteinExistence type="predicted"/>
<accession>A0A0X2NMA0</accession>
<name>A0A0X2NMA0_9CORY</name>
<evidence type="ECO:0000313" key="1">
    <source>
        <dbReference type="EMBL" id="CUU66613.1"/>
    </source>
</evidence>
<gene>
    <name evidence="1" type="ORF">CVAR292_01960</name>
</gene>
<protein>
    <recommendedName>
        <fullName evidence="3">Cyclopropane-fatty-acyl-phospholipid synthase</fullName>
    </recommendedName>
</protein>
<dbReference type="AlphaFoldDB" id="A0A0X2NMA0"/>
<organism evidence="1 2">
    <name type="scientific">Corynebacterium variabile</name>
    <dbReference type="NCBI Taxonomy" id="1727"/>
    <lineage>
        <taxon>Bacteria</taxon>
        <taxon>Bacillati</taxon>
        <taxon>Actinomycetota</taxon>
        <taxon>Actinomycetes</taxon>
        <taxon>Mycobacteriales</taxon>
        <taxon>Corynebacteriaceae</taxon>
        <taxon>Corynebacterium</taxon>
    </lineage>
</organism>
<evidence type="ECO:0000313" key="2">
    <source>
        <dbReference type="Proteomes" id="UP000182498"/>
    </source>
</evidence>
<dbReference type="EMBL" id="FAUH01000013">
    <property type="protein sequence ID" value="CUU66613.1"/>
    <property type="molecule type" value="Genomic_DNA"/>
</dbReference>
<keyword evidence="2" id="KW-1185">Reference proteome</keyword>
<dbReference type="RefSeq" id="WP_255307725.1">
    <property type="nucleotide sequence ID" value="NZ_FAUH01000013.1"/>
</dbReference>